<dbReference type="SMART" id="SM00382">
    <property type="entry name" value="AAA"/>
    <property type="match status" value="1"/>
</dbReference>
<dbReference type="Pfam" id="PF00005">
    <property type="entry name" value="ABC_tran"/>
    <property type="match status" value="1"/>
</dbReference>
<dbReference type="InterPro" id="IPR029439">
    <property type="entry name" value="Wzt_C"/>
</dbReference>
<dbReference type="Gene3D" id="3.40.50.300">
    <property type="entry name" value="P-loop containing nucleotide triphosphate hydrolases"/>
    <property type="match status" value="1"/>
</dbReference>
<dbReference type="InterPro" id="IPR050683">
    <property type="entry name" value="Bact_Polysacc_Export_ATP-bd"/>
</dbReference>
<evidence type="ECO:0000313" key="7">
    <source>
        <dbReference type="Proteomes" id="UP001222282"/>
    </source>
</evidence>
<dbReference type="Proteomes" id="UP001222282">
    <property type="component" value="Chromosome"/>
</dbReference>
<keyword evidence="3" id="KW-0547">Nucleotide-binding</keyword>
<gene>
    <name evidence="6" type="ORF">NN484_16610</name>
</gene>
<dbReference type="Pfam" id="PF14524">
    <property type="entry name" value="Wzt_C"/>
    <property type="match status" value="1"/>
</dbReference>
<dbReference type="PROSITE" id="PS50893">
    <property type="entry name" value="ABC_TRANSPORTER_2"/>
    <property type="match status" value="1"/>
</dbReference>
<dbReference type="EMBL" id="CP101655">
    <property type="protein sequence ID" value="WDR34134.1"/>
    <property type="molecule type" value="Genomic_DNA"/>
</dbReference>
<evidence type="ECO:0000256" key="3">
    <source>
        <dbReference type="ARBA" id="ARBA00022741"/>
    </source>
</evidence>
<evidence type="ECO:0000256" key="2">
    <source>
        <dbReference type="ARBA" id="ARBA00022448"/>
    </source>
</evidence>
<evidence type="ECO:0000259" key="5">
    <source>
        <dbReference type="PROSITE" id="PS50893"/>
    </source>
</evidence>
<dbReference type="Gene3D" id="2.70.50.60">
    <property type="entry name" value="abc- transporter (atp binding component) like domain"/>
    <property type="match status" value="1"/>
</dbReference>
<comment type="similarity">
    <text evidence="1">Belongs to the ABC transporter superfamily.</text>
</comment>
<keyword evidence="4 6" id="KW-0067">ATP-binding</keyword>
<dbReference type="CDD" id="cd10147">
    <property type="entry name" value="Wzt_C-like"/>
    <property type="match status" value="1"/>
</dbReference>
<dbReference type="PANTHER" id="PTHR46743">
    <property type="entry name" value="TEICHOIC ACIDS EXPORT ATP-BINDING PROTEIN TAGH"/>
    <property type="match status" value="1"/>
</dbReference>
<sequence>MCSDAAVIVSNLSKSFPVYDKPHHRLLQMLSPASKKKIWFREFHALKNISFEVKRGETFGIVGRNGSGKSTLLQLICGTLFPSQGAIKVNGRIAALLELGAGFNPDFTGRENVYLNGSVLGLSKEEIDSRFEAIAAFADIGDFIEQPVKSYSSGMYVRLAFSVAINVSPDLLIVDEALAVGDEAFQRKCFARIQRLRDEGSTILFVSHSAGIVTELCDRAVLLDKGELLALGGPKSVVSKYHKLIYSPADSVEALRAEIKLQVNDDLQDSDKFVSVADRVDSKLVISAKKDAETKEGAYYDEGMVPQSTLSYKSNGVSINNSQIETLDGRRVNVIQEGEAYNFVYEAEFAESAEKVRFGMMIRTTSGLELSGAVSSTIQNAIDVVEKGTRVKAVFPFVCQLMPAMYFLNAGVLAVLDGQEQFLDRKIDVGMFRVLPNPSRLSTGLTDLVESPDLWFSSIDLAVTHHE</sequence>
<dbReference type="InterPro" id="IPR027417">
    <property type="entry name" value="P-loop_NTPase"/>
</dbReference>
<evidence type="ECO:0000313" key="6">
    <source>
        <dbReference type="EMBL" id="WDR34134.1"/>
    </source>
</evidence>
<keyword evidence="2" id="KW-0813">Transport</keyword>
<dbReference type="InterPro" id="IPR003439">
    <property type="entry name" value="ABC_transporter-like_ATP-bd"/>
</dbReference>
<reference evidence="6 7" key="1">
    <citation type="submission" date="2022-07" db="EMBL/GenBank/DDBJ databases">
        <authorList>
            <person name="Abrouk D."/>
            <person name="Moenne-Loccoz Y."/>
            <person name="Todorovic I."/>
            <person name="Raicevic V."/>
            <person name="Jovicic-Petrovic J."/>
        </authorList>
    </citation>
    <scope>NUCLEOTIDE SEQUENCE [LARGE SCALE GENOMIC DNA]</scope>
    <source>
        <strain evidence="7">IT-P374</strain>
    </source>
</reference>
<keyword evidence="7" id="KW-1185">Reference proteome</keyword>
<dbReference type="InterPro" id="IPR003593">
    <property type="entry name" value="AAA+_ATPase"/>
</dbReference>
<protein>
    <submittedName>
        <fullName evidence="6">ABC transporter ATP-binding protein</fullName>
    </submittedName>
</protein>
<dbReference type="RefSeq" id="WP_274657494.1">
    <property type="nucleotide sequence ID" value="NZ_CP101655.1"/>
</dbReference>
<dbReference type="CDD" id="cd03220">
    <property type="entry name" value="ABC_KpsT_Wzt"/>
    <property type="match status" value="1"/>
</dbReference>
<dbReference type="GO" id="GO:0005524">
    <property type="term" value="F:ATP binding"/>
    <property type="evidence" value="ECO:0007669"/>
    <property type="project" value="UniProtKB-KW"/>
</dbReference>
<dbReference type="SUPFAM" id="SSF52540">
    <property type="entry name" value="P-loop containing nucleoside triphosphate hydrolases"/>
    <property type="match status" value="1"/>
</dbReference>
<feature type="domain" description="ABC transporter" evidence="5">
    <location>
        <begin position="27"/>
        <end position="250"/>
    </location>
</feature>
<proteinExistence type="inferred from homology"/>
<accession>A0ABY7Z3Q4</accession>
<dbReference type="PANTHER" id="PTHR46743:SF2">
    <property type="entry name" value="TEICHOIC ACIDS EXPORT ATP-BINDING PROTEIN TAGH"/>
    <property type="match status" value="1"/>
</dbReference>
<organism evidence="6 7">
    <name type="scientific">Pseudomonas serboccidentalis</name>
    <dbReference type="NCBI Taxonomy" id="2964670"/>
    <lineage>
        <taxon>Bacteria</taxon>
        <taxon>Pseudomonadati</taxon>
        <taxon>Pseudomonadota</taxon>
        <taxon>Gammaproteobacteria</taxon>
        <taxon>Pseudomonadales</taxon>
        <taxon>Pseudomonadaceae</taxon>
        <taxon>Pseudomonas</taxon>
    </lineage>
</organism>
<evidence type="ECO:0000256" key="1">
    <source>
        <dbReference type="ARBA" id="ARBA00005417"/>
    </source>
</evidence>
<name>A0ABY7Z3Q4_9PSED</name>
<dbReference type="InterPro" id="IPR015860">
    <property type="entry name" value="ABC_transpr_TagH-like"/>
</dbReference>
<evidence type="ECO:0000256" key="4">
    <source>
        <dbReference type="ARBA" id="ARBA00022840"/>
    </source>
</evidence>